<keyword evidence="1" id="KW-0732">Signal</keyword>
<dbReference type="InterPro" id="IPR003583">
    <property type="entry name" value="Hlx-hairpin-Hlx_DNA-bd_motif"/>
</dbReference>
<dbReference type="PANTHER" id="PTHR21180:SF32">
    <property type="entry name" value="ENDONUCLEASE_EXONUCLEASE_PHOSPHATASE FAMILY DOMAIN-CONTAINING PROTEIN 1"/>
    <property type="match status" value="1"/>
</dbReference>
<feature type="chain" id="PRO_5006834004" evidence="1">
    <location>
        <begin position="24"/>
        <end position="99"/>
    </location>
</feature>
<dbReference type="SUPFAM" id="SSF47781">
    <property type="entry name" value="RuvA domain 2-like"/>
    <property type="match status" value="1"/>
</dbReference>
<sequence>MKKLKYSVLAAAFCMLPVTLTYANVDTSAITQQVKQAALNINTADVSQLSKLPGIGKKKAQAIIDYREAQGNFTSLEDLKMVKGIGKKLVAKLEGKVSF</sequence>
<dbReference type="Proteomes" id="UP000065261">
    <property type="component" value="Chromosome I"/>
</dbReference>
<accession>A0A0U2X0I1</accession>
<dbReference type="EMBL" id="CP011034">
    <property type="protein sequence ID" value="ALS32242.1"/>
    <property type="molecule type" value="Genomic_DNA"/>
</dbReference>
<dbReference type="InterPro" id="IPR010994">
    <property type="entry name" value="RuvA_2-like"/>
</dbReference>
<dbReference type="SMART" id="SM00278">
    <property type="entry name" value="HhH1"/>
    <property type="match status" value="2"/>
</dbReference>
<dbReference type="PATRIC" id="fig|1315283.4.peg.839"/>
<evidence type="ECO:0000313" key="4">
    <source>
        <dbReference type="Proteomes" id="UP000065261"/>
    </source>
</evidence>
<dbReference type="Gene3D" id="1.10.150.280">
    <property type="entry name" value="AF1531-like domain"/>
    <property type="match status" value="1"/>
</dbReference>
<dbReference type="KEGG" id="ptn:PTRA_a0954"/>
<dbReference type="PANTHER" id="PTHR21180">
    <property type="entry name" value="ENDONUCLEASE/EXONUCLEASE/PHOSPHATASE FAMILY DOMAIN-CONTAINING PROTEIN 1"/>
    <property type="match status" value="1"/>
</dbReference>
<evidence type="ECO:0000259" key="2">
    <source>
        <dbReference type="SMART" id="SM00278"/>
    </source>
</evidence>
<dbReference type="AlphaFoldDB" id="A0A0U2X0I1"/>
<proteinExistence type="predicted"/>
<evidence type="ECO:0000256" key="1">
    <source>
        <dbReference type="SAM" id="SignalP"/>
    </source>
</evidence>
<gene>
    <name evidence="3" type="primary">comEA</name>
    <name evidence="3" type="ORF">PTRA_a0954</name>
</gene>
<organism evidence="3">
    <name type="scientific">Pseudoalteromonas translucida KMM 520</name>
    <dbReference type="NCBI Taxonomy" id="1315283"/>
    <lineage>
        <taxon>Bacteria</taxon>
        <taxon>Pseudomonadati</taxon>
        <taxon>Pseudomonadota</taxon>
        <taxon>Gammaproteobacteria</taxon>
        <taxon>Alteromonadales</taxon>
        <taxon>Pseudoalteromonadaceae</taxon>
        <taxon>Pseudoalteromonas</taxon>
    </lineage>
</organism>
<dbReference type="GO" id="GO:0015627">
    <property type="term" value="C:type II protein secretion system complex"/>
    <property type="evidence" value="ECO:0007669"/>
    <property type="project" value="TreeGrafter"/>
</dbReference>
<name>A0A0U2X0I1_9GAMM</name>
<dbReference type="InterPro" id="IPR051675">
    <property type="entry name" value="Endo/Exo/Phosphatase_dom_1"/>
</dbReference>
<feature type="signal peptide" evidence="1">
    <location>
        <begin position="1"/>
        <end position="23"/>
    </location>
</feature>
<dbReference type="GO" id="GO:0003677">
    <property type="term" value="F:DNA binding"/>
    <property type="evidence" value="ECO:0007669"/>
    <property type="project" value="InterPro"/>
</dbReference>
<dbReference type="InterPro" id="IPR004509">
    <property type="entry name" value="Competence_ComEA_HhH"/>
</dbReference>
<evidence type="ECO:0000313" key="3">
    <source>
        <dbReference type="EMBL" id="ALS32242.1"/>
    </source>
</evidence>
<feature type="domain" description="Helix-hairpin-helix DNA-binding motif class 1" evidence="2">
    <location>
        <begin position="77"/>
        <end position="96"/>
    </location>
</feature>
<dbReference type="GO" id="GO:0006281">
    <property type="term" value="P:DNA repair"/>
    <property type="evidence" value="ECO:0007669"/>
    <property type="project" value="InterPro"/>
</dbReference>
<dbReference type="GO" id="GO:0015628">
    <property type="term" value="P:protein secretion by the type II secretion system"/>
    <property type="evidence" value="ECO:0007669"/>
    <property type="project" value="TreeGrafter"/>
</dbReference>
<feature type="domain" description="Helix-hairpin-helix DNA-binding motif class 1" evidence="2">
    <location>
        <begin position="47"/>
        <end position="66"/>
    </location>
</feature>
<dbReference type="Pfam" id="PF12836">
    <property type="entry name" value="HHH_3"/>
    <property type="match status" value="1"/>
</dbReference>
<protein>
    <submittedName>
        <fullName evidence="3">Competence protein ComEA</fullName>
    </submittedName>
</protein>
<dbReference type="OrthoDB" id="7510573at2"/>
<dbReference type="NCBIfam" id="TIGR00426">
    <property type="entry name" value="competence protein ComEA helix-hairpin-helix repeat region"/>
    <property type="match status" value="1"/>
</dbReference>
<dbReference type="RefSeq" id="WP_058372814.1">
    <property type="nucleotide sequence ID" value="NZ_CP011034.1"/>
</dbReference>
<reference evidence="3 4" key="1">
    <citation type="submission" date="2015-03" db="EMBL/GenBank/DDBJ databases">
        <authorList>
            <person name="Murphy D."/>
        </authorList>
    </citation>
    <scope>NUCLEOTIDE SEQUENCE [LARGE SCALE GENOMIC DNA]</scope>
    <source>
        <strain evidence="3 4">KMM 520</strain>
    </source>
</reference>